<evidence type="ECO:0000259" key="2">
    <source>
        <dbReference type="Pfam" id="PF07137"/>
    </source>
</evidence>
<name>A0ABP0PIQ6_9DINO</name>
<dbReference type="InterPro" id="IPR044682">
    <property type="entry name" value="VDE"/>
</dbReference>
<feature type="domain" description="VDE lipocalin" evidence="2">
    <location>
        <begin position="19"/>
        <end position="279"/>
    </location>
</feature>
<dbReference type="PANTHER" id="PTHR33970">
    <property type="entry name" value="VIOLAXANTHIN DE-EPOXIDASE, CHLOROPLASTIC-RELATED"/>
    <property type="match status" value="1"/>
</dbReference>
<evidence type="ECO:0000256" key="1">
    <source>
        <dbReference type="SAM" id="MobiDB-lite"/>
    </source>
</evidence>
<dbReference type="InterPro" id="IPR010788">
    <property type="entry name" value="VDE_dom"/>
</dbReference>
<comment type="caution">
    <text evidence="3">The sequence shown here is derived from an EMBL/GenBank/DDBJ whole genome shotgun (WGS) entry which is preliminary data.</text>
</comment>
<reference evidence="3 4" key="1">
    <citation type="submission" date="2024-02" db="EMBL/GenBank/DDBJ databases">
        <authorList>
            <person name="Chen Y."/>
            <person name="Shah S."/>
            <person name="Dougan E. K."/>
            <person name="Thang M."/>
            <person name="Chan C."/>
        </authorList>
    </citation>
    <scope>NUCLEOTIDE SEQUENCE [LARGE SCALE GENOMIC DNA]</scope>
</reference>
<evidence type="ECO:0000313" key="4">
    <source>
        <dbReference type="Proteomes" id="UP001642464"/>
    </source>
</evidence>
<accession>A0ABP0PIQ6</accession>
<dbReference type="InterPro" id="IPR012674">
    <property type="entry name" value="Calycin"/>
</dbReference>
<feature type="region of interest" description="Disordered" evidence="1">
    <location>
        <begin position="86"/>
        <end position="114"/>
    </location>
</feature>
<protein>
    <submittedName>
        <fullName evidence="3">Chloroplastic (AtVxDE) (Protein NON-PHOTOCHEMICAL QUENCHING 1)</fullName>
    </submittedName>
</protein>
<dbReference type="PANTHER" id="PTHR33970:SF1">
    <property type="entry name" value="VIOLAXANTHIN DE-EPOXIDASE, CHLOROPLASTIC"/>
    <property type="match status" value="1"/>
</dbReference>
<evidence type="ECO:0000313" key="3">
    <source>
        <dbReference type="EMBL" id="CAK9075911.1"/>
    </source>
</evidence>
<organism evidence="3 4">
    <name type="scientific">Durusdinium trenchii</name>
    <dbReference type="NCBI Taxonomy" id="1381693"/>
    <lineage>
        <taxon>Eukaryota</taxon>
        <taxon>Sar</taxon>
        <taxon>Alveolata</taxon>
        <taxon>Dinophyceae</taxon>
        <taxon>Suessiales</taxon>
        <taxon>Symbiodiniaceae</taxon>
        <taxon>Durusdinium</taxon>
    </lineage>
</organism>
<proteinExistence type="predicted"/>
<dbReference type="Proteomes" id="UP001642464">
    <property type="component" value="Unassembled WGS sequence"/>
</dbReference>
<dbReference type="EMBL" id="CAXAMM010036557">
    <property type="protein sequence ID" value="CAK9075911.1"/>
    <property type="molecule type" value="Genomic_DNA"/>
</dbReference>
<sequence>MPIRPWSAVADENLARVAPCLLSKCQLPLAKCILNPSCAADLTCVIACSGQPDESSCQINCGNNFENDVVVEFNRCALSAKKCVPQRPDKGPVPGEKNWEPIKGRYPPPPPDSVSDDFEVTKMTGRWYITAGLNPLFDTFDCQVHFFEGMAPTENSLGRLVGKINWRINEVDGEFISRSTVQSFVQAQPGLLLNHGNDYLNYQDDWYVLDHGNEDDPELGFVLIYYRGQTLGNDAWAGYGGGTLYTRKKTVPREILERVREATAKANVPYDKYWKVTDNSCAAEGDPAKLRTIYAEKLLEQAMLVNRQISP</sequence>
<dbReference type="Gene3D" id="2.40.128.20">
    <property type="match status" value="1"/>
</dbReference>
<dbReference type="SUPFAM" id="SSF50814">
    <property type="entry name" value="Lipocalins"/>
    <property type="match status" value="1"/>
</dbReference>
<dbReference type="Pfam" id="PF07137">
    <property type="entry name" value="VDE"/>
    <property type="match status" value="1"/>
</dbReference>
<gene>
    <name evidence="3" type="ORF">SCF082_LOCUS36687</name>
</gene>
<keyword evidence="4" id="KW-1185">Reference proteome</keyword>